<keyword evidence="3" id="KW-1185">Reference proteome</keyword>
<feature type="compositionally biased region" description="Pro residues" evidence="1">
    <location>
        <begin position="72"/>
        <end position="86"/>
    </location>
</feature>
<accession>W6XM84</accession>
<dbReference type="KEGG" id="bze:COCCADRAFT_9279"/>
<dbReference type="HOGENOM" id="CLU_112522_0_0_1"/>
<feature type="region of interest" description="Disordered" evidence="1">
    <location>
        <begin position="68"/>
        <end position="92"/>
    </location>
</feature>
<evidence type="ECO:0000313" key="2">
    <source>
        <dbReference type="EMBL" id="EUC28342.1"/>
    </source>
</evidence>
<proteinExistence type="predicted"/>
<evidence type="ECO:0000256" key="1">
    <source>
        <dbReference type="SAM" id="MobiDB-lite"/>
    </source>
</evidence>
<gene>
    <name evidence="2" type="ORF">COCCADRAFT_9279</name>
</gene>
<reference evidence="2 3" key="1">
    <citation type="journal article" date="2013" name="PLoS Genet.">
        <title>Comparative genome structure, secondary metabolite, and effector coding capacity across Cochliobolus pathogens.</title>
        <authorList>
            <person name="Condon B.J."/>
            <person name="Leng Y."/>
            <person name="Wu D."/>
            <person name="Bushley K.E."/>
            <person name="Ohm R.A."/>
            <person name="Otillar R."/>
            <person name="Martin J."/>
            <person name="Schackwitz W."/>
            <person name="Grimwood J."/>
            <person name="MohdZainudin N."/>
            <person name="Xue C."/>
            <person name="Wang R."/>
            <person name="Manning V.A."/>
            <person name="Dhillon B."/>
            <person name="Tu Z.J."/>
            <person name="Steffenson B.J."/>
            <person name="Salamov A."/>
            <person name="Sun H."/>
            <person name="Lowry S."/>
            <person name="LaButti K."/>
            <person name="Han J."/>
            <person name="Copeland A."/>
            <person name="Lindquist E."/>
            <person name="Barry K."/>
            <person name="Schmutz J."/>
            <person name="Baker S.E."/>
            <person name="Ciuffetti L.M."/>
            <person name="Grigoriev I.V."/>
            <person name="Zhong S."/>
            <person name="Turgeon B.G."/>
        </authorList>
    </citation>
    <scope>NUCLEOTIDE SEQUENCE [LARGE SCALE GENOMIC DNA]</scope>
    <source>
        <strain evidence="2 3">26-R-13</strain>
    </source>
</reference>
<sequence>MRVSIAIIATITGQIVHAQFGMDMFPGSMVSGSMVTCQSGHVPTLTCEDPVPEACSCTCSDGMTFNQSRPPVVDPAPSPAPPPVEPPVQLDDKPCTTEIIESWQRLELRHEKNSYEPSEMKTKDINYPEDTILVVADASRRCQHFEVTIDGEVIGTTYGTGPLDNFDCGSVDNCINNHGGSVGYFTLPKGPHVLGMRWVGITERCKHIDMALGYFQIYKPC</sequence>
<organism evidence="2 3">
    <name type="scientific">Cochliobolus carbonum (strain 26-R-13)</name>
    <name type="common">Maize leaf spot fungus</name>
    <name type="synonym">Bipolaris zeicola</name>
    <dbReference type="NCBI Taxonomy" id="930089"/>
    <lineage>
        <taxon>Eukaryota</taxon>
        <taxon>Fungi</taxon>
        <taxon>Dikarya</taxon>
        <taxon>Ascomycota</taxon>
        <taxon>Pezizomycotina</taxon>
        <taxon>Dothideomycetes</taxon>
        <taxon>Pleosporomycetidae</taxon>
        <taxon>Pleosporales</taxon>
        <taxon>Pleosporineae</taxon>
        <taxon>Pleosporaceae</taxon>
        <taxon>Bipolaris</taxon>
    </lineage>
</organism>
<name>W6XM84_COCC2</name>
<dbReference type="EMBL" id="KI964822">
    <property type="protein sequence ID" value="EUC28342.1"/>
    <property type="molecule type" value="Genomic_DNA"/>
</dbReference>
<evidence type="ECO:0000313" key="3">
    <source>
        <dbReference type="Proteomes" id="UP000053841"/>
    </source>
</evidence>
<protein>
    <submittedName>
        <fullName evidence="2">Uncharacterized protein</fullName>
    </submittedName>
</protein>
<dbReference type="OrthoDB" id="3679329at2759"/>
<dbReference type="GeneID" id="19153447"/>
<dbReference type="RefSeq" id="XP_007717361.1">
    <property type="nucleotide sequence ID" value="XM_007719171.1"/>
</dbReference>
<dbReference type="Proteomes" id="UP000053841">
    <property type="component" value="Unassembled WGS sequence"/>
</dbReference>
<dbReference type="AlphaFoldDB" id="W6XM84"/>